<dbReference type="AlphaFoldDB" id="A0AAW0FLZ7"/>
<protein>
    <submittedName>
        <fullName evidence="1">Uncharacterized protein</fullName>
    </submittedName>
</protein>
<reference evidence="1 2" key="1">
    <citation type="submission" date="2022-09" db="EMBL/GenBank/DDBJ databases">
        <authorList>
            <person name="Palmer J.M."/>
        </authorList>
    </citation>
    <scope>NUCLEOTIDE SEQUENCE [LARGE SCALE GENOMIC DNA]</scope>
    <source>
        <strain evidence="1 2">DSM 7382</strain>
    </source>
</reference>
<proteinExistence type="predicted"/>
<comment type="caution">
    <text evidence="1">The sequence shown here is derived from an EMBL/GenBank/DDBJ whole genome shotgun (WGS) entry which is preliminary data.</text>
</comment>
<evidence type="ECO:0000313" key="2">
    <source>
        <dbReference type="Proteomes" id="UP001385951"/>
    </source>
</evidence>
<dbReference type="Proteomes" id="UP001385951">
    <property type="component" value="Unassembled WGS sequence"/>
</dbReference>
<accession>A0AAW0FLZ7</accession>
<dbReference type="InterPro" id="IPR027796">
    <property type="entry name" value="OTT_1508_deam-like"/>
</dbReference>
<dbReference type="EMBL" id="JASBNA010000062">
    <property type="protein sequence ID" value="KAK7679224.1"/>
    <property type="molecule type" value="Genomic_DNA"/>
</dbReference>
<sequence>MSFSINEKRGEAVATLAANNPEDVAQSSSPQLVLQTTWDAMARISRENALSPKSDAVVHLSVDLAKTLLTRHTELLLRRFKKRRSDYGMFRRAYEQLVEEGLYTRSNGLHVYLKKVDNIYQATSTLCTILEKKQRAVETEDIRAFSETLMNESQYIEQPSTSIGGLIAYIQDKAGISEEGNFDLFRYVKKLWTPAIHVESLLKWCTKSASRECLKFKLRIQSIQSLCNNATISTKPLSPTSDNTDELKAFISEAYKRCHASRDSKMVDAVIETMVGRKRRMIGVSPTHCECLLIKYHHDHWDSGEAYIYIAVSKLSCLQCGIFLDAYNAFAEAQDPPRTKFSVAGRHNHVYPCMLPVIDGASTIIQEHMERIITRIVGAIVDTGISSMHTRSLSESTSGSDSGRSDGDDVIPLFRNVNSTSII</sequence>
<dbReference type="Pfam" id="PF14441">
    <property type="entry name" value="OTT_1508_deam"/>
    <property type="match status" value="1"/>
</dbReference>
<evidence type="ECO:0000313" key="1">
    <source>
        <dbReference type="EMBL" id="KAK7679224.1"/>
    </source>
</evidence>
<keyword evidence="2" id="KW-1185">Reference proteome</keyword>
<gene>
    <name evidence="1" type="ORF">QCA50_017802</name>
</gene>
<name>A0AAW0FLZ7_9APHY</name>
<organism evidence="1 2">
    <name type="scientific">Cerrena zonata</name>
    <dbReference type="NCBI Taxonomy" id="2478898"/>
    <lineage>
        <taxon>Eukaryota</taxon>
        <taxon>Fungi</taxon>
        <taxon>Dikarya</taxon>
        <taxon>Basidiomycota</taxon>
        <taxon>Agaricomycotina</taxon>
        <taxon>Agaricomycetes</taxon>
        <taxon>Polyporales</taxon>
        <taxon>Cerrenaceae</taxon>
        <taxon>Cerrena</taxon>
    </lineage>
</organism>